<organism evidence="2">
    <name type="scientific">bioreactor metagenome</name>
    <dbReference type="NCBI Taxonomy" id="1076179"/>
    <lineage>
        <taxon>unclassified sequences</taxon>
        <taxon>metagenomes</taxon>
        <taxon>ecological metagenomes</taxon>
    </lineage>
</organism>
<name>A0A644X959_9ZZZZ</name>
<proteinExistence type="predicted"/>
<comment type="caution">
    <text evidence="2">The sequence shown here is derived from an EMBL/GenBank/DDBJ whole genome shotgun (WGS) entry which is preliminary data.</text>
</comment>
<keyword evidence="1" id="KW-0472">Membrane</keyword>
<evidence type="ECO:0000313" key="2">
    <source>
        <dbReference type="EMBL" id="MPM10674.1"/>
    </source>
</evidence>
<feature type="transmembrane region" description="Helical" evidence="1">
    <location>
        <begin position="12"/>
        <end position="42"/>
    </location>
</feature>
<protein>
    <submittedName>
        <fullName evidence="2">Uncharacterized protein</fullName>
    </submittedName>
</protein>
<keyword evidence="1" id="KW-0812">Transmembrane</keyword>
<sequence length="138" mass="15775">MLFFISSSETLFILLFGISLNCFLSKLDNISFFMFAAAYLSILYPFSFNASAKALSEIFLLFFKISIASFFIYSNLLLLEFPILFFFLYSVITSLSKFNSFAISSSVKGFFLSSNFNISFIIFPISIITIPHFNLRII</sequence>
<accession>A0A644X959</accession>
<keyword evidence="1" id="KW-1133">Transmembrane helix</keyword>
<feature type="transmembrane region" description="Helical" evidence="1">
    <location>
        <begin position="110"/>
        <end position="133"/>
    </location>
</feature>
<reference evidence="2" key="1">
    <citation type="submission" date="2019-08" db="EMBL/GenBank/DDBJ databases">
        <authorList>
            <person name="Kucharzyk K."/>
            <person name="Murdoch R.W."/>
            <person name="Higgins S."/>
            <person name="Loffler F."/>
        </authorList>
    </citation>
    <scope>NUCLEOTIDE SEQUENCE</scope>
</reference>
<evidence type="ECO:0000256" key="1">
    <source>
        <dbReference type="SAM" id="Phobius"/>
    </source>
</evidence>
<dbReference type="EMBL" id="VSSQ01001726">
    <property type="protein sequence ID" value="MPM10674.1"/>
    <property type="molecule type" value="Genomic_DNA"/>
</dbReference>
<gene>
    <name evidence="2" type="ORF">SDC9_57008</name>
</gene>
<dbReference type="AlphaFoldDB" id="A0A644X959"/>